<dbReference type="Proteomes" id="UP000243661">
    <property type="component" value="Unassembled WGS sequence"/>
</dbReference>
<protein>
    <recommendedName>
        <fullName evidence="4">Lipoprotein-attachment site-containing protein</fullName>
    </recommendedName>
</protein>
<name>A0A1C4GV82_9GAMM</name>
<accession>A0A1C4GV82</accession>
<organism evidence="2 3">
    <name type="scientific">Acinetobacter albensis</name>
    <dbReference type="NCBI Taxonomy" id="1673609"/>
    <lineage>
        <taxon>Bacteria</taxon>
        <taxon>Pseudomonadati</taxon>
        <taxon>Pseudomonadota</taxon>
        <taxon>Gammaproteobacteria</taxon>
        <taxon>Moraxellales</taxon>
        <taxon>Moraxellaceae</taxon>
        <taxon>Acinetobacter</taxon>
    </lineage>
</organism>
<feature type="region of interest" description="Disordered" evidence="1">
    <location>
        <begin position="51"/>
        <end position="77"/>
    </location>
</feature>
<dbReference type="RefSeq" id="WP_092719921.1">
    <property type="nucleotide sequence ID" value="NZ_FMBK01000007.1"/>
</dbReference>
<dbReference type="EMBL" id="FMBK01000007">
    <property type="protein sequence ID" value="SCC72128.1"/>
    <property type="molecule type" value="Genomic_DNA"/>
</dbReference>
<sequence>MRLVICYISLLVTGFSVVGCGQSGTLHLPNDPNYDKRAQYLLYPNVDSKQKSEQKLASEQEKVSEQKEVTVPDTESN</sequence>
<proteinExistence type="predicted"/>
<dbReference type="AlphaFoldDB" id="A0A1C4GV82"/>
<reference evidence="2 3" key="1">
    <citation type="submission" date="2016-08" db="EMBL/GenBank/DDBJ databases">
        <authorList>
            <person name="Seilhamer J.J."/>
        </authorList>
    </citation>
    <scope>NUCLEOTIDE SEQUENCE [LARGE SCALE GENOMIC DNA]</scope>
    <source>
        <strain evidence="2 3">ANC 4874</strain>
    </source>
</reference>
<gene>
    <name evidence="2" type="ORF">GA0116959_107166</name>
</gene>
<evidence type="ECO:0000313" key="2">
    <source>
        <dbReference type="EMBL" id="SCC72128.1"/>
    </source>
</evidence>
<dbReference type="OrthoDB" id="6713528at2"/>
<dbReference type="PROSITE" id="PS51257">
    <property type="entry name" value="PROKAR_LIPOPROTEIN"/>
    <property type="match status" value="1"/>
</dbReference>
<feature type="compositionally biased region" description="Basic and acidic residues" evidence="1">
    <location>
        <begin position="51"/>
        <end position="70"/>
    </location>
</feature>
<evidence type="ECO:0000313" key="3">
    <source>
        <dbReference type="Proteomes" id="UP000243661"/>
    </source>
</evidence>
<evidence type="ECO:0008006" key="4">
    <source>
        <dbReference type="Google" id="ProtNLM"/>
    </source>
</evidence>
<evidence type="ECO:0000256" key="1">
    <source>
        <dbReference type="SAM" id="MobiDB-lite"/>
    </source>
</evidence>